<protein>
    <submittedName>
        <fullName evidence="2">Uncharacterized protein</fullName>
    </submittedName>
</protein>
<evidence type="ECO:0000313" key="3">
    <source>
        <dbReference type="Proteomes" id="UP000198287"/>
    </source>
</evidence>
<organism evidence="2 3">
    <name type="scientific">Folsomia candida</name>
    <name type="common">Springtail</name>
    <dbReference type="NCBI Taxonomy" id="158441"/>
    <lineage>
        <taxon>Eukaryota</taxon>
        <taxon>Metazoa</taxon>
        <taxon>Ecdysozoa</taxon>
        <taxon>Arthropoda</taxon>
        <taxon>Hexapoda</taxon>
        <taxon>Collembola</taxon>
        <taxon>Entomobryomorpha</taxon>
        <taxon>Isotomoidea</taxon>
        <taxon>Isotomidae</taxon>
        <taxon>Proisotominae</taxon>
        <taxon>Folsomia</taxon>
    </lineage>
</organism>
<gene>
    <name evidence="2" type="ORF">Fcan01_03116</name>
</gene>
<keyword evidence="3" id="KW-1185">Reference proteome</keyword>
<dbReference type="EMBL" id="LNIX01000001">
    <property type="protein sequence ID" value="OXA63335.1"/>
    <property type="molecule type" value="Genomic_DNA"/>
</dbReference>
<evidence type="ECO:0000256" key="1">
    <source>
        <dbReference type="SAM" id="MobiDB-lite"/>
    </source>
</evidence>
<comment type="caution">
    <text evidence="2">The sequence shown here is derived from an EMBL/GenBank/DDBJ whole genome shotgun (WGS) entry which is preliminary data.</text>
</comment>
<name>A0A226F0M2_FOLCA</name>
<proteinExistence type="predicted"/>
<sequence>MHDPMSDDDDFIPTQRTTKRKRVPEEEQVPKAGDVVATTKKATKGVKAVATTTAKLLDVETSKHPLARGPESIGFLNPPLKIYKTKRKSVTERSLAREDEDFVPVQWRYIPRQEEMEVDQVKRERDDRGVVVRAGDIAEEFQIRYLDSSERVGKQNPDKGSDLIQTTILNLLGIDSATTSPVDYADQATPEPMLSQELGNLDNDQREALFQEIFKRGGRVLIIGKPEWNLVIHKAPHTGIIHLCVEKLKLSKGVQIYEAKRICTKSGCYQYQKTLASDVLPKCFHHQPKPIYTVFKVTDYKEREVLVLMHTKLAHSFKENASDSVKTNEASLVMNNRILQDRNWKLYIAKEEEEDDESEGPLHIARSISMVHFVDENDALKNLSLESTIGMFMKLAPGTQPIRNLDDFIPLCYGMEREVDEGLKQLGMKLKIKREYKLAERVEFSCPFIGEYLFGSTATQQQQPEEGKSFLYVVLSQDMWYFGWSDTPDFENRLTGGRSDGASRYFRITRSRPKPPSVKCHLVGKCDDKDKAKIEAILIAAGYVAYLLGLHNPIRDKSPKGYSTNKCLSLSLLDSDSWVDICAFVKLFWGCEPMLGQYERAE</sequence>
<feature type="compositionally biased region" description="Acidic residues" evidence="1">
    <location>
        <begin position="1"/>
        <end position="11"/>
    </location>
</feature>
<dbReference type="AlphaFoldDB" id="A0A226F0M2"/>
<feature type="region of interest" description="Disordered" evidence="1">
    <location>
        <begin position="1"/>
        <end position="33"/>
    </location>
</feature>
<reference evidence="2 3" key="1">
    <citation type="submission" date="2015-12" db="EMBL/GenBank/DDBJ databases">
        <title>The genome of Folsomia candida.</title>
        <authorList>
            <person name="Faddeeva A."/>
            <person name="Derks M.F."/>
            <person name="Anvar Y."/>
            <person name="Smit S."/>
            <person name="Van Straalen N."/>
            <person name="Roelofs D."/>
        </authorList>
    </citation>
    <scope>NUCLEOTIDE SEQUENCE [LARGE SCALE GENOMIC DNA]</scope>
    <source>
        <strain evidence="2 3">VU population</strain>
        <tissue evidence="2">Whole body</tissue>
    </source>
</reference>
<dbReference type="Proteomes" id="UP000198287">
    <property type="component" value="Unassembled WGS sequence"/>
</dbReference>
<accession>A0A226F0M2</accession>
<evidence type="ECO:0000313" key="2">
    <source>
        <dbReference type="EMBL" id="OXA63335.1"/>
    </source>
</evidence>